<keyword evidence="1" id="KW-0732">Signal</keyword>
<feature type="chain" id="PRO_5047333275" evidence="1">
    <location>
        <begin position="21"/>
        <end position="201"/>
    </location>
</feature>
<name>A0ABT3G315_9BACT</name>
<evidence type="ECO:0000313" key="2">
    <source>
        <dbReference type="EMBL" id="MCW1914242.1"/>
    </source>
</evidence>
<comment type="caution">
    <text evidence="2">The sequence shown here is derived from an EMBL/GenBank/DDBJ whole genome shotgun (WGS) entry which is preliminary data.</text>
</comment>
<feature type="signal peptide" evidence="1">
    <location>
        <begin position="1"/>
        <end position="20"/>
    </location>
</feature>
<organism evidence="2 3">
    <name type="scientific">Luteolibacter rhizosphaerae</name>
    <dbReference type="NCBI Taxonomy" id="2989719"/>
    <lineage>
        <taxon>Bacteria</taxon>
        <taxon>Pseudomonadati</taxon>
        <taxon>Verrucomicrobiota</taxon>
        <taxon>Verrucomicrobiia</taxon>
        <taxon>Verrucomicrobiales</taxon>
        <taxon>Verrucomicrobiaceae</taxon>
        <taxon>Luteolibacter</taxon>
    </lineage>
</organism>
<dbReference type="EMBL" id="JAPDDR010000005">
    <property type="protein sequence ID" value="MCW1914242.1"/>
    <property type="molecule type" value="Genomic_DNA"/>
</dbReference>
<dbReference type="Proteomes" id="UP001165653">
    <property type="component" value="Unassembled WGS sequence"/>
</dbReference>
<dbReference type="InterPro" id="IPR013424">
    <property type="entry name" value="Ice-binding_C"/>
</dbReference>
<dbReference type="NCBIfam" id="TIGR02595">
    <property type="entry name" value="PEP_CTERM"/>
    <property type="match status" value="1"/>
</dbReference>
<protein>
    <submittedName>
        <fullName evidence="2">PEP-CTERM sorting domain-containing protein</fullName>
    </submittedName>
</protein>
<keyword evidence="3" id="KW-1185">Reference proteome</keyword>
<gene>
    <name evidence="2" type="ORF">OJ996_11695</name>
</gene>
<evidence type="ECO:0000313" key="3">
    <source>
        <dbReference type="Proteomes" id="UP001165653"/>
    </source>
</evidence>
<reference evidence="2" key="1">
    <citation type="submission" date="2022-10" db="EMBL/GenBank/DDBJ databases">
        <title>Luteolibacter sp. GHJ8, whole genome shotgun sequencing project.</title>
        <authorList>
            <person name="Zhao G."/>
            <person name="Shen L."/>
        </authorList>
    </citation>
    <scope>NUCLEOTIDE SEQUENCE</scope>
    <source>
        <strain evidence="2">GHJ8</strain>
    </source>
</reference>
<accession>A0ABT3G315</accession>
<dbReference type="RefSeq" id="WP_264513765.1">
    <property type="nucleotide sequence ID" value="NZ_JAPDDR010000005.1"/>
</dbReference>
<evidence type="ECO:0000256" key="1">
    <source>
        <dbReference type="SAM" id="SignalP"/>
    </source>
</evidence>
<sequence>MPLFPRLLLVSILFSGFASAATTAVSLETDYTGAPAFSINTSDTEVRDLSNLSGLTPGQSIQVEFTPSAPAFWEGFFYYPAGELTVTWTATVEINIDGNIFSFTDTWTLGPQIVPESGAGGVYGYQFGADPESHAFVVPWGTDLSDVTITLRDLTSISSGYFTWSTMSLNGTLTTSSVPEPSAMALSLILPAALLLRRRRK</sequence>
<proteinExistence type="predicted"/>